<comment type="catalytic activity">
    <reaction evidence="1 19">
        <text>[E2 ubiquitin-conjugating enzyme]-S-ubiquitinyl-L-cysteine + [acceptor protein]-L-lysine = [E2 ubiquitin-conjugating enzyme]-L-cysteine + [acceptor protein]-N(6)-ubiquitinyl-L-lysine.</text>
        <dbReference type="EC" id="2.3.2.31"/>
    </reaction>
</comment>
<gene>
    <name evidence="23" type="ORF">QR680_012284</name>
</gene>
<organism evidence="23 24">
    <name type="scientific">Steinernema hermaphroditum</name>
    <dbReference type="NCBI Taxonomy" id="289476"/>
    <lineage>
        <taxon>Eukaryota</taxon>
        <taxon>Metazoa</taxon>
        <taxon>Ecdysozoa</taxon>
        <taxon>Nematoda</taxon>
        <taxon>Chromadorea</taxon>
        <taxon>Rhabditida</taxon>
        <taxon>Tylenchina</taxon>
        <taxon>Panagrolaimomorpha</taxon>
        <taxon>Strongyloidoidea</taxon>
        <taxon>Steinernematidae</taxon>
        <taxon>Steinernema</taxon>
    </lineage>
</organism>
<keyword evidence="14 19" id="KW-0832">Ubl conjugation</keyword>
<dbReference type="Pfam" id="PF22605">
    <property type="entry name" value="IBR_2"/>
    <property type="match status" value="1"/>
</dbReference>
<dbReference type="Gene3D" id="1.20.120.1750">
    <property type="match status" value="1"/>
</dbReference>
<dbReference type="Pfam" id="PF00240">
    <property type="entry name" value="ubiquitin"/>
    <property type="match status" value="1"/>
</dbReference>
<dbReference type="GO" id="GO:0005739">
    <property type="term" value="C:mitochondrion"/>
    <property type="evidence" value="ECO:0007669"/>
    <property type="project" value="UniProtKB-SubCell"/>
</dbReference>
<accession>A0AA39M0I0</accession>
<protein>
    <recommendedName>
        <fullName evidence="18 19">E3 ubiquitin-protein ligase parkin</fullName>
        <ecNumber evidence="5 19">2.3.2.31</ecNumber>
    </recommendedName>
</protein>
<dbReference type="InterPro" id="IPR003977">
    <property type="entry name" value="Parkin"/>
</dbReference>
<dbReference type="GO" id="GO:0000151">
    <property type="term" value="C:ubiquitin ligase complex"/>
    <property type="evidence" value="ECO:0007669"/>
    <property type="project" value="UniProtKB-UniRule"/>
</dbReference>
<evidence type="ECO:0000256" key="20">
    <source>
        <dbReference type="PIRSR" id="PIRSR037880-1"/>
    </source>
</evidence>
<feature type="active site" evidence="20">
    <location>
        <position position="371"/>
    </location>
</feature>
<keyword evidence="15 19" id="KW-0072">Autophagy</keyword>
<dbReference type="EMBL" id="JAUCMV010000002">
    <property type="protein sequence ID" value="KAK0416074.1"/>
    <property type="molecule type" value="Genomic_DNA"/>
</dbReference>
<dbReference type="PROSITE" id="PS51873">
    <property type="entry name" value="TRIAD"/>
    <property type="match status" value="1"/>
</dbReference>
<dbReference type="InterPro" id="IPR044066">
    <property type="entry name" value="TRIAD_supradom"/>
</dbReference>
<evidence type="ECO:0000313" key="23">
    <source>
        <dbReference type="EMBL" id="KAK0416074.1"/>
    </source>
</evidence>
<evidence type="ECO:0000256" key="2">
    <source>
        <dbReference type="ARBA" id="ARBA00004173"/>
    </source>
</evidence>
<evidence type="ECO:0000256" key="1">
    <source>
        <dbReference type="ARBA" id="ARBA00001798"/>
    </source>
</evidence>
<comment type="subunit">
    <text evidence="19">Forms an E3 ubiquitin ligase complex.</text>
</comment>
<evidence type="ECO:0000256" key="10">
    <source>
        <dbReference type="ARBA" id="ARBA00022737"/>
    </source>
</evidence>
<evidence type="ECO:0000256" key="7">
    <source>
        <dbReference type="ARBA" id="ARBA00022553"/>
    </source>
</evidence>
<dbReference type="GO" id="GO:0005829">
    <property type="term" value="C:cytosol"/>
    <property type="evidence" value="ECO:0007669"/>
    <property type="project" value="UniProtKB-SubCell"/>
</dbReference>
<keyword evidence="24" id="KW-1185">Reference proteome</keyword>
<keyword evidence="10" id="KW-0677">Repeat</keyword>
<evidence type="ECO:0000259" key="22">
    <source>
        <dbReference type="PROSITE" id="PS51873"/>
    </source>
</evidence>
<dbReference type="InterPro" id="IPR029071">
    <property type="entry name" value="Ubiquitin-like_domsf"/>
</dbReference>
<keyword evidence="16 19" id="KW-0496">Mitochondrion</keyword>
<proteinExistence type="inferred from homology"/>
<dbReference type="InterPro" id="IPR002867">
    <property type="entry name" value="IBR_dom"/>
</dbReference>
<evidence type="ECO:0000256" key="12">
    <source>
        <dbReference type="ARBA" id="ARBA00022786"/>
    </source>
</evidence>
<comment type="function">
    <text evidence="19">Functions within a multiprotein E3 ubiquitin ligase complex, catalyzing the covalent attachment of ubiquitin moieties onto substrate proteins.</text>
</comment>
<dbReference type="SMART" id="SM00647">
    <property type="entry name" value="IBR"/>
    <property type="match status" value="2"/>
</dbReference>
<evidence type="ECO:0000256" key="16">
    <source>
        <dbReference type="ARBA" id="ARBA00023128"/>
    </source>
</evidence>
<dbReference type="GO" id="GO:0009893">
    <property type="term" value="P:positive regulation of metabolic process"/>
    <property type="evidence" value="ECO:0007669"/>
    <property type="project" value="UniProtKB-ARBA"/>
</dbReference>
<keyword evidence="7" id="KW-0597">Phosphoprotein</keyword>
<evidence type="ECO:0000256" key="8">
    <source>
        <dbReference type="ARBA" id="ARBA00022679"/>
    </source>
</evidence>
<dbReference type="PANTHER" id="PTHR11685">
    <property type="entry name" value="RBR FAMILY RING FINGER AND IBR DOMAIN-CONTAINING"/>
    <property type="match status" value="1"/>
</dbReference>
<dbReference type="InterPro" id="IPR054694">
    <property type="entry name" value="Parkin-like_IBR"/>
</dbReference>
<evidence type="ECO:0000256" key="9">
    <source>
        <dbReference type="ARBA" id="ARBA00022723"/>
    </source>
</evidence>
<dbReference type="Gene3D" id="3.10.20.90">
    <property type="entry name" value="Phosphatidylinositol 3-kinase Catalytic Subunit, Chain A, domain 1"/>
    <property type="match status" value="1"/>
</dbReference>
<keyword evidence="13 19" id="KW-0862">Zinc</keyword>
<dbReference type="PRINTS" id="PR01475">
    <property type="entry name" value="PARKIN"/>
</dbReference>
<dbReference type="SMART" id="SM00184">
    <property type="entry name" value="RING"/>
    <property type="match status" value="2"/>
</dbReference>
<dbReference type="GO" id="GO:0008270">
    <property type="term" value="F:zinc ion binding"/>
    <property type="evidence" value="ECO:0007669"/>
    <property type="project" value="UniProtKB-KW"/>
</dbReference>
<reference evidence="23" key="1">
    <citation type="submission" date="2023-06" db="EMBL/GenBank/DDBJ databases">
        <title>Genomic analysis of the entomopathogenic nematode Steinernema hermaphroditum.</title>
        <authorList>
            <person name="Schwarz E.M."/>
            <person name="Heppert J.K."/>
            <person name="Baniya A."/>
            <person name="Schwartz H.T."/>
            <person name="Tan C.-H."/>
            <person name="Antoshechkin I."/>
            <person name="Sternberg P.W."/>
            <person name="Goodrich-Blair H."/>
            <person name="Dillman A.R."/>
        </authorList>
    </citation>
    <scope>NUCLEOTIDE SEQUENCE</scope>
    <source>
        <strain evidence="23">PS9179</strain>
        <tissue evidence="23">Whole animal</tissue>
    </source>
</reference>
<evidence type="ECO:0000256" key="17">
    <source>
        <dbReference type="ARBA" id="ARBA00029442"/>
    </source>
</evidence>
<dbReference type="CDD" id="cd17039">
    <property type="entry name" value="Ubl_ubiquitin_like"/>
    <property type="match status" value="1"/>
</dbReference>
<dbReference type="GO" id="GO:0006914">
    <property type="term" value="P:autophagy"/>
    <property type="evidence" value="ECO:0007669"/>
    <property type="project" value="UniProtKB-UniRule"/>
</dbReference>
<evidence type="ECO:0000313" key="24">
    <source>
        <dbReference type="Proteomes" id="UP001175271"/>
    </source>
</evidence>
<dbReference type="InterPro" id="IPR041170">
    <property type="entry name" value="Znf-RING_14"/>
</dbReference>
<dbReference type="PROSITE" id="PS50053">
    <property type="entry name" value="UBIQUITIN_2"/>
    <property type="match status" value="1"/>
</dbReference>
<dbReference type="InterPro" id="IPR031127">
    <property type="entry name" value="E3_UB_ligase_RBR"/>
</dbReference>
<evidence type="ECO:0000256" key="4">
    <source>
        <dbReference type="ARBA" id="ARBA00004906"/>
    </source>
</evidence>
<keyword evidence="9 19" id="KW-0479">Metal-binding</keyword>
<evidence type="ECO:0000256" key="3">
    <source>
        <dbReference type="ARBA" id="ARBA00004514"/>
    </source>
</evidence>
<comment type="caution">
    <text evidence="23">The sequence shown here is derived from an EMBL/GenBank/DDBJ whole genome shotgun (WGS) entry which is preliminary data.</text>
</comment>
<keyword evidence="8" id="KW-0808">Transferase</keyword>
<dbReference type="Proteomes" id="UP001175271">
    <property type="component" value="Unassembled WGS sequence"/>
</dbReference>
<dbReference type="EC" id="2.3.2.31" evidence="5 19"/>
<evidence type="ECO:0000256" key="18">
    <source>
        <dbReference type="ARBA" id="ARBA00029536"/>
    </source>
</evidence>
<dbReference type="GO" id="GO:0061630">
    <property type="term" value="F:ubiquitin protein ligase activity"/>
    <property type="evidence" value="ECO:0007669"/>
    <property type="project" value="UniProtKB-EC"/>
</dbReference>
<dbReference type="PIRSF" id="PIRSF037880">
    <property type="entry name" value="Parkin"/>
    <property type="match status" value="1"/>
</dbReference>
<dbReference type="AlphaFoldDB" id="A0AA39M0I0"/>
<evidence type="ECO:0000256" key="11">
    <source>
        <dbReference type="ARBA" id="ARBA00022771"/>
    </source>
</evidence>
<evidence type="ECO:0000256" key="14">
    <source>
        <dbReference type="ARBA" id="ARBA00022843"/>
    </source>
</evidence>
<dbReference type="Gene3D" id="3.30.40.10">
    <property type="entry name" value="Zinc/RING finger domain, C3HC4 (zinc finger)"/>
    <property type="match status" value="1"/>
</dbReference>
<dbReference type="InterPro" id="IPR001841">
    <property type="entry name" value="Znf_RING"/>
</dbReference>
<evidence type="ECO:0000256" key="6">
    <source>
        <dbReference type="ARBA" id="ARBA00022490"/>
    </source>
</evidence>
<name>A0AA39M0I0_9BILA</name>
<evidence type="ECO:0000259" key="21">
    <source>
        <dbReference type="PROSITE" id="PS50053"/>
    </source>
</evidence>
<comment type="pathway">
    <text evidence="4 19">Protein modification; protein ubiquitination.</text>
</comment>
<keyword evidence="11" id="KW-0863">Zinc-finger</keyword>
<sequence length="402" mass="44747">MAATSQEVLISFRDRSSSTSAETSLNATRSLHFTIEVSPEDTVTKIASKVAERTGRSASEIRLLLCGRELSGSATLESLMLSAQTAILALAVDAETKKSLKPKSKNAGGTTVGSFHVYCKGCEGVTRGKLRMYCDHCESSAVIARKEPNGWSDVLYSKRIPIYCTDCEGEQCYARFTFKCIGCKEVAVVLRHLRANREKEKCVICGESDDDSAVVGDLGCRHPICLSCFEAYLLTTFEQSQFSMKPPHGYTVSCPVYGCDFCVTDAHHFRLLGSENYKKYQENAAEKFVAMQEDGHFCPRADCGAAFMVEPWEEDDRLVLCPKCFHTFCSLCRNPEKCICDDTEDETQRAIRTTSKQCPSCSVNTERNGGCSHIHCTQCGADWCFLCVKPWSDDCQWDHWFS</sequence>
<evidence type="ECO:0000256" key="15">
    <source>
        <dbReference type="ARBA" id="ARBA00023006"/>
    </source>
</evidence>
<dbReference type="InterPro" id="IPR013083">
    <property type="entry name" value="Znf_RING/FYVE/PHD"/>
</dbReference>
<dbReference type="SUPFAM" id="SSF54236">
    <property type="entry name" value="Ubiquitin-like"/>
    <property type="match status" value="1"/>
</dbReference>
<dbReference type="GO" id="GO:0016567">
    <property type="term" value="P:protein ubiquitination"/>
    <property type="evidence" value="ECO:0007669"/>
    <property type="project" value="UniProtKB-UniRule"/>
</dbReference>
<dbReference type="InterPro" id="IPR041565">
    <property type="entry name" value="Parkin_Znf-RING"/>
</dbReference>
<feature type="domain" description="RING-type" evidence="22">
    <location>
        <begin position="198"/>
        <end position="402"/>
    </location>
</feature>
<comment type="subcellular location">
    <subcellularLocation>
        <location evidence="3">Cytoplasm</location>
        <location evidence="3">Cytosol</location>
    </subcellularLocation>
    <subcellularLocation>
        <location evidence="2 19">Mitochondrion</location>
    </subcellularLocation>
</comment>
<dbReference type="Pfam" id="PF17976">
    <property type="entry name" value="zf-RING_12"/>
    <property type="match status" value="1"/>
</dbReference>
<evidence type="ECO:0000256" key="5">
    <source>
        <dbReference type="ARBA" id="ARBA00012251"/>
    </source>
</evidence>
<evidence type="ECO:0000256" key="19">
    <source>
        <dbReference type="PIRNR" id="PIRNR037880"/>
    </source>
</evidence>
<keyword evidence="6" id="KW-0963">Cytoplasm</keyword>
<comment type="similarity">
    <text evidence="17 19">Belongs to the RBR family. Parkin subfamily.</text>
</comment>
<feature type="domain" description="Ubiquitin-like" evidence="21">
    <location>
        <begin position="21"/>
        <end position="87"/>
    </location>
</feature>
<keyword evidence="12 19" id="KW-0833">Ubl conjugation pathway</keyword>
<dbReference type="SUPFAM" id="SSF57850">
    <property type="entry name" value="RING/U-box"/>
    <property type="match status" value="3"/>
</dbReference>
<dbReference type="InterPro" id="IPR000626">
    <property type="entry name" value="Ubiquitin-like_dom"/>
</dbReference>
<dbReference type="Pfam" id="PF17978">
    <property type="entry name" value="zf-RING_14"/>
    <property type="match status" value="1"/>
</dbReference>
<evidence type="ECO:0000256" key="13">
    <source>
        <dbReference type="ARBA" id="ARBA00022833"/>
    </source>
</evidence>